<evidence type="ECO:0000313" key="6">
    <source>
        <dbReference type="Proteomes" id="UP000309676"/>
    </source>
</evidence>
<dbReference type="SUPFAM" id="SSF48371">
    <property type="entry name" value="ARM repeat"/>
    <property type="match status" value="1"/>
</dbReference>
<dbReference type="EMBL" id="VCIW01000001">
    <property type="protein sequence ID" value="TLS53987.1"/>
    <property type="molecule type" value="Genomic_DNA"/>
</dbReference>
<dbReference type="Proteomes" id="UP000309676">
    <property type="component" value="Unassembled WGS sequence"/>
</dbReference>
<comment type="caution">
    <text evidence="5">The sequence shown here is derived from an EMBL/GenBank/DDBJ whole genome shotgun (WGS) entry which is preliminary data.</text>
</comment>
<reference evidence="5 6" key="1">
    <citation type="submission" date="2019-05" db="EMBL/GenBank/DDBJ databases">
        <authorList>
            <person name="Narsing Rao M.P."/>
            <person name="Li W.J."/>
        </authorList>
    </citation>
    <scope>NUCLEOTIDE SEQUENCE [LARGE SCALE GENOMIC DNA]</scope>
    <source>
        <strain evidence="5 6">SYSU_K30003</strain>
    </source>
</reference>
<dbReference type="Gene3D" id="2.60.120.10">
    <property type="entry name" value="Jelly Rolls"/>
    <property type="match status" value="1"/>
</dbReference>
<evidence type="ECO:0000259" key="4">
    <source>
        <dbReference type="PROSITE" id="PS50042"/>
    </source>
</evidence>
<dbReference type="PANTHER" id="PTHR12697:SF5">
    <property type="entry name" value="DEOXYHYPUSINE HYDROXYLASE"/>
    <property type="match status" value="1"/>
</dbReference>
<keyword evidence="2" id="KW-0010">Activator</keyword>
<dbReference type="InterPro" id="IPR011989">
    <property type="entry name" value="ARM-like"/>
</dbReference>
<feature type="transmembrane region" description="Helical" evidence="3">
    <location>
        <begin position="329"/>
        <end position="348"/>
    </location>
</feature>
<dbReference type="InterPro" id="IPR014710">
    <property type="entry name" value="RmlC-like_jellyroll"/>
</dbReference>
<dbReference type="Gene3D" id="1.25.10.10">
    <property type="entry name" value="Leucine-rich Repeat Variant"/>
    <property type="match status" value="2"/>
</dbReference>
<accession>A0A5R9GBZ3</accession>
<dbReference type="Pfam" id="PF00027">
    <property type="entry name" value="cNMP_binding"/>
    <property type="match status" value="1"/>
</dbReference>
<evidence type="ECO:0000256" key="2">
    <source>
        <dbReference type="ARBA" id="ARBA00023159"/>
    </source>
</evidence>
<dbReference type="SMART" id="SM00567">
    <property type="entry name" value="EZ_HEAT"/>
    <property type="match status" value="3"/>
</dbReference>
<feature type="transmembrane region" description="Helical" evidence="3">
    <location>
        <begin position="85"/>
        <end position="105"/>
    </location>
</feature>
<comment type="subcellular location">
    <subcellularLocation>
        <location evidence="1">Cell membrane</location>
        <topology evidence="1">Multi-pass membrane protein</topology>
    </subcellularLocation>
</comment>
<dbReference type="PROSITE" id="PS50042">
    <property type="entry name" value="CNMP_BINDING_3"/>
    <property type="match status" value="1"/>
</dbReference>
<dbReference type="GO" id="GO:0016491">
    <property type="term" value="F:oxidoreductase activity"/>
    <property type="evidence" value="ECO:0007669"/>
    <property type="project" value="TreeGrafter"/>
</dbReference>
<dbReference type="InterPro" id="IPR011701">
    <property type="entry name" value="MFS"/>
</dbReference>
<evidence type="ECO:0000256" key="1">
    <source>
        <dbReference type="ARBA" id="ARBA00004651"/>
    </source>
</evidence>
<dbReference type="CDD" id="cd06174">
    <property type="entry name" value="MFS"/>
    <property type="match status" value="1"/>
</dbReference>
<dbReference type="InterPro" id="IPR036259">
    <property type="entry name" value="MFS_trans_sf"/>
</dbReference>
<feature type="domain" description="Cyclic nucleotide-binding" evidence="4">
    <location>
        <begin position="876"/>
        <end position="980"/>
    </location>
</feature>
<dbReference type="InterPro" id="IPR018490">
    <property type="entry name" value="cNMP-bd_dom_sf"/>
</dbReference>
<organism evidence="5 6">
    <name type="scientific">Paenibacillus antri</name>
    <dbReference type="NCBI Taxonomy" id="2582848"/>
    <lineage>
        <taxon>Bacteria</taxon>
        <taxon>Bacillati</taxon>
        <taxon>Bacillota</taxon>
        <taxon>Bacilli</taxon>
        <taxon>Bacillales</taxon>
        <taxon>Paenibacillaceae</taxon>
        <taxon>Paenibacillus</taxon>
    </lineage>
</organism>
<feature type="transmembrane region" description="Helical" evidence="3">
    <location>
        <begin position="149"/>
        <end position="167"/>
    </location>
</feature>
<name>A0A5R9GBZ3_9BACL</name>
<dbReference type="AlphaFoldDB" id="A0A5R9GBZ3"/>
<feature type="transmembrane region" description="Helical" evidence="3">
    <location>
        <begin position="273"/>
        <end position="292"/>
    </location>
</feature>
<dbReference type="GO" id="GO:0022857">
    <property type="term" value="F:transmembrane transporter activity"/>
    <property type="evidence" value="ECO:0007669"/>
    <property type="project" value="InterPro"/>
</dbReference>
<dbReference type="OrthoDB" id="2481373at2"/>
<keyword evidence="6" id="KW-1185">Reference proteome</keyword>
<feature type="transmembrane region" description="Helical" evidence="3">
    <location>
        <begin position="111"/>
        <end position="128"/>
    </location>
</feature>
<dbReference type="RefSeq" id="WP_138191652.1">
    <property type="nucleotide sequence ID" value="NZ_VCIW01000001.1"/>
</dbReference>
<feature type="transmembrane region" description="Helical" evidence="3">
    <location>
        <begin position="235"/>
        <end position="253"/>
    </location>
</feature>
<evidence type="ECO:0000313" key="5">
    <source>
        <dbReference type="EMBL" id="TLS53987.1"/>
    </source>
</evidence>
<protein>
    <submittedName>
        <fullName evidence="5">MFS transporter</fullName>
    </submittedName>
</protein>
<keyword evidence="3" id="KW-0472">Membrane</keyword>
<dbReference type="GO" id="GO:0005886">
    <property type="term" value="C:plasma membrane"/>
    <property type="evidence" value="ECO:0007669"/>
    <property type="project" value="UniProtKB-SubCell"/>
</dbReference>
<gene>
    <name evidence="5" type="ORF">FE782_01150</name>
</gene>
<feature type="transmembrane region" description="Helical" evidence="3">
    <location>
        <begin position="179"/>
        <end position="195"/>
    </location>
</feature>
<dbReference type="SUPFAM" id="SSF103473">
    <property type="entry name" value="MFS general substrate transporter"/>
    <property type="match status" value="1"/>
</dbReference>
<keyword evidence="3" id="KW-1133">Transmembrane helix</keyword>
<keyword evidence="3" id="KW-0812">Transmembrane</keyword>
<feature type="transmembrane region" description="Helical" evidence="3">
    <location>
        <begin position="54"/>
        <end position="73"/>
    </location>
</feature>
<dbReference type="CDD" id="cd00038">
    <property type="entry name" value="CAP_ED"/>
    <property type="match status" value="1"/>
</dbReference>
<dbReference type="InterPro" id="IPR004155">
    <property type="entry name" value="PBS_lyase_HEAT"/>
</dbReference>
<dbReference type="InterPro" id="IPR000595">
    <property type="entry name" value="cNMP-bd_dom"/>
</dbReference>
<dbReference type="Pfam" id="PF13646">
    <property type="entry name" value="HEAT_2"/>
    <property type="match status" value="1"/>
</dbReference>
<dbReference type="InterPro" id="IPR016024">
    <property type="entry name" value="ARM-type_fold"/>
</dbReference>
<feature type="transmembrane region" description="Helical" evidence="3">
    <location>
        <begin position="20"/>
        <end position="42"/>
    </location>
</feature>
<feature type="transmembrane region" description="Helical" evidence="3">
    <location>
        <begin position="304"/>
        <end position="323"/>
    </location>
</feature>
<sequence>MEVLDKMLGLRPEDRRKVWLMGSVFFLAGVAELLNYTSFMALFNGRFGTQYLPVMYIVEAFLLPLEGWALAWVSQRMSKPRFMTLMYASFIALCFANGALLFGMRATGAEWLAFYPFLFITSNFVVRQQTLLMWSTAFDLCPTQQAKRVMPVFVSMAILGGVAAGVLSRVLAPSLGAEAVYFLGPVVLALGFVNFRKSLKRYLVPLTIKEADADETAEAAPSAFSYVRDTLRSPFLLTAIGIMTLMPALYFLMEYQYFTSAQAVFADEHELTSFYGLMVILLFCAAFLLQLVSSKLMDKLGASNMLIAISAIFLLGFAIVVAFVDSSLALPAVSIGYSLMYLLLYYFAEPSHQLFFKMLPLHKRDGIRFMAQSIAASAGILIGSGLSMLHSEGGVGMFGQAAIGAGLSVALLGMSWAARGLYVKELVRSLEVGVAFARDALTELLGSLSAGRLARSLTEHLRHPNEAVREVAIELLRHDPDPSRTEELLRCAETSSPRVRVVALKAVHPSGWLSLSPDRRLQFLRDSDAEVRAVAFRTLLTTNAPAGEKRDWVRMARGDASPAVLAEALLATIEVGAAAETDERAAADLRRMLDEGGESAVSAMSVIGECRLREFFYDVLMRLGDPRPSVKTAAVRTLGKLGGEEAARELIEAMIGADTETRAAVADALANIGDAAVPVLAKALQSPHWNVWQTAVSVLSRGRGDKEVRQLLVPSCVERLAELREVRRYGAMIAELGREEWASLAAMRTDEIRSVALDAVWSVMVRFGDERAVPQIRKAIEDPEEEVRDNGMEILSEGLGDARLSAALLAFYRYDQTMRFAAEPGESSAAPPVVTDAWLQAIAVKAKAEEGEAAFMSRWEYLSALDKMVFLKQVPLFENISLEELGRVAGIANEKTYEDGEFLVKQGEPSVSLTVIVEGHVELSGRDAAGKEGTVGVFGPKQSFGEGALFDDRPSLVSAQALFEPVRVLEIEGGEMSKLVRLYPDIGVGLLRAAGHRIRTLEQLVLKLG</sequence>
<feature type="transmembrane region" description="Helical" evidence="3">
    <location>
        <begin position="369"/>
        <end position="389"/>
    </location>
</feature>
<dbReference type="Gene3D" id="1.20.1720.10">
    <property type="entry name" value="Multidrug resistance protein D"/>
    <property type="match status" value="1"/>
</dbReference>
<evidence type="ECO:0000256" key="3">
    <source>
        <dbReference type="SAM" id="Phobius"/>
    </source>
</evidence>
<proteinExistence type="predicted"/>
<dbReference type="SUPFAM" id="SSF51206">
    <property type="entry name" value="cAMP-binding domain-like"/>
    <property type="match status" value="1"/>
</dbReference>
<dbReference type="Pfam" id="PF07690">
    <property type="entry name" value="MFS_1"/>
    <property type="match status" value="1"/>
</dbReference>
<dbReference type="SMART" id="SM00100">
    <property type="entry name" value="cNMP"/>
    <property type="match status" value="1"/>
</dbReference>
<dbReference type="PANTHER" id="PTHR12697">
    <property type="entry name" value="PBS LYASE HEAT-LIKE PROTEIN"/>
    <property type="match status" value="1"/>
</dbReference>